<reference evidence="1" key="2">
    <citation type="journal article" date="2024" name="Plant">
        <title>Genomic evolution and insights into agronomic trait innovations of Sesamum species.</title>
        <authorList>
            <person name="Miao H."/>
            <person name="Wang L."/>
            <person name="Qu L."/>
            <person name="Liu H."/>
            <person name="Sun Y."/>
            <person name="Le M."/>
            <person name="Wang Q."/>
            <person name="Wei S."/>
            <person name="Zheng Y."/>
            <person name="Lin W."/>
            <person name="Duan Y."/>
            <person name="Cao H."/>
            <person name="Xiong S."/>
            <person name="Wang X."/>
            <person name="Wei L."/>
            <person name="Li C."/>
            <person name="Ma Q."/>
            <person name="Ju M."/>
            <person name="Zhao R."/>
            <person name="Li G."/>
            <person name="Mu C."/>
            <person name="Tian Q."/>
            <person name="Mei H."/>
            <person name="Zhang T."/>
            <person name="Gao T."/>
            <person name="Zhang H."/>
        </authorList>
    </citation>
    <scope>NUCLEOTIDE SEQUENCE</scope>
    <source>
        <strain evidence="1">G02</strain>
    </source>
</reference>
<dbReference type="AlphaFoldDB" id="A0AAW2IN00"/>
<sequence length="107" mass="11394">MPARSTADLTLGNPVMAIGWPDGKPKANACGESKAGRPLEAPLPINYSDPLIGVRPDRSGEKAAEDSYLVDSASSHMLVSKIKPCMSKYKQLYGETANGSLNQLSFI</sequence>
<comment type="caution">
    <text evidence="1">The sequence shown here is derived from an EMBL/GenBank/DDBJ whole genome shotgun (WGS) entry which is preliminary data.</text>
</comment>
<name>A0AAW2IN00_SESRA</name>
<organism evidence="1">
    <name type="scientific">Sesamum radiatum</name>
    <name type="common">Black benniseed</name>
    <dbReference type="NCBI Taxonomy" id="300843"/>
    <lineage>
        <taxon>Eukaryota</taxon>
        <taxon>Viridiplantae</taxon>
        <taxon>Streptophyta</taxon>
        <taxon>Embryophyta</taxon>
        <taxon>Tracheophyta</taxon>
        <taxon>Spermatophyta</taxon>
        <taxon>Magnoliopsida</taxon>
        <taxon>eudicotyledons</taxon>
        <taxon>Gunneridae</taxon>
        <taxon>Pentapetalae</taxon>
        <taxon>asterids</taxon>
        <taxon>lamiids</taxon>
        <taxon>Lamiales</taxon>
        <taxon>Pedaliaceae</taxon>
        <taxon>Sesamum</taxon>
    </lineage>
</organism>
<dbReference type="EMBL" id="JACGWJ010001275">
    <property type="protein sequence ID" value="KAL0283479.1"/>
    <property type="molecule type" value="Genomic_DNA"/>
</dbReference>
<reference evidence="1" key="1">
    <citation type="submission" date="2020-06" db="EMBL/GenBank/DDBJ databases">
        <authorList>
            <person name="Li T."/>
            <person name="Hu X."/>
            <person name="Zhang T."/>
            <person name="Song X."/>
            <person name="Zhang H."/>
            <person name="Dai N."/>
            <person name="Sheng W."/>
            <person name="Hou X."/>
            <person name="Wei L."/>
        </authorList>
    </citation>
    <scope>NUCLEOTIDE SEQUENCE</scope>
    <source>
        <strain evidence="1">G02</strain>
        <tissue evidence="1">Leaf</tissue>
    </source>
</reference>
<proteinExistence type="predicted"/>
<gene>
    <name evidence="1" type="ORF">Sradi_7226900</name>
</gene>
<protein>
    <submittedName>
        <fullName evidence="1">Uncharacterized protein</fullName>
    </submittedName>
</protein>
<accession>A0AAW2IN00</accession>
<evidence type="ECO:0000313" key="1">
    <source>
        <dbReference type="EMBL" id="KAL0283479.1"/>
    </source>
</evidence>